<evidence type="ECO:0000256" key="6">
    <source>
        <dbReference type="ARBA" id="ARBA00022989"/>
    </source>
</evidence>
<accession>A0A8K0CGG3</accession>
<dbReference type="GO" id="GO:0007165">
    <property type="term" value="P:signal transduction"/>
    <property type="evidence" value="ECO:0007669"/>
    <property type="project" value="UniProtKB-KW"/>
</dbReference>
<feature type="transmembrane region" description="Helical" evidence="10">
    <location>
        <begin position="198"/>
        <end position="217"/>
    </location>
</feature>
<evidence type="ECO:0000256" key="5">
    <source>
        <dbReference type="ARBA" id="ARBA00022725"/>
    </source>
</evidence>
<gene>
    <name evidence="11" type="ORF">ILUMI_19338</name>
</gene>
<dbReference type="EMBL" id="VTPC01086255">
    <property type="protein sequence ID" value="KAF2886835.1"/>
    <property type="molecule type" value="Genomic_DNA"/>
</dbReference>
<dbReference type="InterPro" id="IPR004117">
    <property type="entry name" value="7tm6_olfct_rcpt"/>
</dbReference>
<keyword evidence="2" id="KW-1003">Cell membrane</keyword>
<keyword evidence="6 10" id="KW-1133">Transmembrane helix</keyword>
<dbReference type="PANTHER" id="PTHR21137">
    <property type="entry name" value="ODORANT RECEPTOR"/>
    <property type="match status" value="1"/>
</dbReference>
<evidence type="ECO:0000256" key="1">
    <source>
        <dbReference type="ARBA" id="ARBA00004651"/>
    </source>
</evidence>
<dbReference type="Proteomes" id="UP000801492">
    <property type="component" value="Unassembled WGS sequence"/>
</dbReference>
<evidence type="ECO:0000256" key="9">
    <source>
        <dbReference type="ARBA" id="ARBA00023224"/>
    </source>
</evidence>
<protein>
    <submittedName>
        <fullName evidence="11">Uncharacterized protein</fullName>
    </submittedName>
</protein>
<evidence type="ECO:0000256" key="2">
    <source>
        <dbReference type="ARBA" id="ARBA00022475"/>
    </source>
</evidence>
<evidence type="ECO:0000256" key="7">
    <source>
        <dbReference type="ARBA" id="ARBA00023136"/>
    </source>
</evidence>
<comment type="subcellular location">
    <subcellularLocation>
        <location evidence="1">Cell membrane</location>
        <topology evidence="1">Multi-pass membrane protein</topology>
    </subcellularLocation>
</comment>
<feature type="transmembrane region" description="Helical" evidence="10">
    <location>
        <begin position="47"/>
        <end position="66"/>
    </location>
</feature>
<dbReference type="Pfam" id="PF02949">
    <property type="entry name" value="7tm_6"/>
    <property type="match status" value="1"/>
</dbReference>
<keyword evidence="5" id="KW-0552">Olfaction</keyword>
<organism evidence="11 12">
    <name type="scientific">Ignelater luminosus</name>
    <name type="common">Cucubano</name>
    <name type="synonym">Pyrophorus luminosus</name>
    <dbReference type="NCBI Taxonomy" id="2038154"/>
    <lineage>
        <taxon>Eukaryota</taxon>
        <taxon>Metazoa</taxon>
        <taxon>Ecdysozoa</taxon>
        <taxon>Arthropoda</taxon>
        <taxon>Hexapoda</taxon>
        <taxon>Insecta</taxon>
        <taxon>Pterygota</taxon>
        <taxon>Neoptera</taxon>
        <taxon>Endopterygota</taxon>
        <taxon>Coleoptera</taxon>
        <taxon>Polyphaga</taxon>
        <taxon>Elateriformia</taxon>
        <taxon>Elateroidea</taxon>
        <taxon>Elateridae</taxon>
        <taxon>Agrypninae</taxon>
        <taxon>Pyrophorini</taxon>
        <taxon>Ignelater</taxon>
    </lineage>
</organism>
<dbReference type="GO" id="GO:0004984">
    <property type="term" value="F:olfactory receptor activity"/>
    <property type="evidence" value="ECO:0007669"/>
    <property type="project" value="InterPro"/>
</dbReference>
<evidence type="ECO:0000256" key="8">
    <source>
        <dbReference type="ARBA" id="ARBA00023170"/>
    </source>
</evidence>
<dbReference type="AlphaFoldDB" id="A0A8K0CGG3"/>
<evidence type="ECO:0000256" key="10">
    <source>
        <dbReference type="SAM" id="Phobius"/>
    </source>
</evidence>
<name>A0A8K0CGG3_IGNLU</name>
<evidence type="ECO:0000313" key="12">
    <source>
        <dbReference type="Proteomes" id="UP000801492"/>
    </source>
</evidence>
<dbReference type="GO" id="GO:0005549">
    <property type="term" value="F:odorant binding"/>
    <property type="evidence" value="ECO:0007669"/>
    <property type="project" value="InterPro"/>
</dbReference>
<evidence type="ECO:0000256" key="4">
    <source>
        <dbReference type="ARBA" id="ARBA00022692"/>
    </source>
</evidence>
<evidence type="ECO:0000313" key="11">
    <source>
        <dbReference type="EMBL" id="KAF2886835.1"/>
    </source>
</evidence>
<sequence>MIANRVRFGKVLSKLEQKPFLPDPNRGGEAETKIINECVWVTNTQTYVYWILVGLTVGVTILISFIKKLINNDYRDFPYGPFTILNITSNFNYEVCWVYQAFGMSAFTAAFVSTDLLIVAVLAHISYQFKVLQNFLKQMVEISYKHMIEDGGMDNSKTDMDTSTIPWKYLRETLKTAVGYHQAILDIASEMETVFSKLLLVAFLDTIIMICVSIYHASKILRTSYSAFMVLRNNNSKSM</sequence>
<keyword evidence="9" id="KW-0807">Transducer</keyword>
<keyword evidence="4 10" id="KW-0812">Transmembrane</keyword>
<keyword evidence="7 10" id="KW-0472">Membrane</keyword>
<keyword evidence="8" id="KW-0675">Receptor</keyword>
<dbReference type="PANTHER" id="PTHR21137:SF35">
    <property type="entry name" value="ODORANT RECEPTOR 19A-RELATED"/>
    <property type="match status" value="1"/>
</dbReference>
<comment type="caution">
    <text evidence="11">The sequence shown here is derived from an EMBL/GenBank/DDBJ whole genome shotgun (WGS) entry which is preliminary data.</text>
</comment>
<proteinExistence type="predicted"/>
<dbReference type="GO" id="GO:0005886">
    <property type="term" value="C:plasma membrane"/>
    <property type="evidence" value="ECO:0007669"/>
    <property type="project" value="UniProtKB-SubCell"/>
</dbReference>
<evidence type="ECO:0000256" key="3">
    <source>
        <dbReference type="ARBA" id="ARBA00022606"/>
    </source>
</evidence>
<reference evidence="11" key="1">
    <citation type="submission" date="2019-08" db="EMBL/GenBank/DDBJ databases">
        <title>The genome of the North American firefly Photinus pyralis.</title>
        <authorList>
            <consortium name="Photinus pyralis genome working group"/>
            <person name="Fallon T.R."/>
            <person name="Sander Lower S.E."/>
            <person name="Weng J.-K."/>
        </authorList>
    </citation>
    <scope>NUCLEOTIDE SEQUENCE</scope>
    <source>
        <strain evidence="11">TRF0915ILg1</strain>
        <tissue evidence="11">Whole body</tissue>
    </source>
</reference>
<dbReference type="OrthoDB" id="6597368at2759"/>
<feature type="transmembrane region" description="Helical" evidence="10">
    <location>
        <begin position="107"/>
        <end position="127"/>
    </location>
</feature>
<keyword evidence="3" id="KW-0716">Sensory transduction</keyword>
<keyword evidence="12" id="KW-1185">Reference proteome</keyword>